<dbReference type="InterPro" id="IPR011990">
    <property type="entry name" value="TPR-like_helical_dom_sf"/>
</dbReference>
<dbReference type="Gene3D" id="1.25.40.390">
    <property type="match status" value="1"/>
</dbReference>
<protein>
    <submittedName>
        <fullName evidence="2">SusD family protein</fullName>
    </submittedName>
</protein>
<gene>
    <name evidence="2" type="ORF">SAMN05192581_10042</name>
</gene>
<dbReference type="GO" id="GO:0009279">
    <property type="term" value="C:cell outer membrane"/>
    <property type="evidence" value="ECO:0007669"/>
    <property type="project" value="UniProtKB-SubCell"/>
</dbReference>
<dbReference type="PROSITE" id="PS51257">
    <property type="entry name" value="PROKAR_LIPOPROTEIN"/>
    <property type="match status" value="1"/>
</dbReference>
<dbReference type="EMBL" id="FMYE01000004">
    <property type="protein sequence ID" value="SDB75760.1"/>
    <property type="molecule type" value="Genomic_DNA"/>
</dbReference>
<accession>A0A1G6G199</accession>
<proteinExistence type="predicted"/>
<dbReference type="SUPFAM" id="SSF48452">
    <property type="entry name" value="TPR-like"/>
    <property type="match status" value="1"/>
</dbReference>
<reference evidence="2 3" key="1">
    <citation type="submission" date="2016-10" db="EMBL/GenBank/DDBJ databases">
        <authorList>
            <person name="de Groot N.N."/>
        </authorList>
    </citation>
    <scope>NUCLEOTIDE SEQUENCE [LARGE SCALE GENOMIC DNA]</scope>
    <source>
        <strain evidence="2 3">NLAE-zl-C500</strain>
    </source>
</reference>
<dbReference type="AlphaFoldDB" id="A0A1G6G199"/>
<evidence type="ECO:0000256" key="1">
    <source>
        <dbReference type="SAM" id="SignalP"/>
    </source>
</evidence>
<evidence type="ECO:0000313" key="3">
    <source>
        <dbReference type="Proteomes" id="UP000183670"/>
    </source>
</evidence>
<evidence type="ECO:0000313" key="2">
    <source>
        <dbReference type="EMBL" id="SDB75760.1"/>
    </source>
</evidence>
<organism evidence="2 3">
    <name type="scientific">Bacteroides ovatus</name>
    <dbReference type="NCBI Taxonomy" id="28116"/>
    <lineage>
        <taxon>Bacteria</taxon>
        <taxon>Pseudomonadati</taxon>
        <taxon>Bacteroidota</taxon>
        <taxon>Bacteroidia</taxon>
        <taxon>Bacteroidales</taxon>
        <taxon>Bacteroidaceae</taxon>
        <taxon>Bacteroides</taxon>
    </lineage>
</organism>
<keyword evidence="1" id="KW-0732">Signal</keyword>
<dbReference type="Proteomes" id="UP000183670">
    <property type="component" value="Unassembled WGS sequence"/>
</dbReference>
<sequence>MKMKKILLNAAFVLAATFLGGCDDFFNPDTDVTLDNDDYISEESEMYSGYIGIMTKMQAIGDKVIYLNELRGEMVVPTVTAPTELYNIYNYDDDLNGNSYADPSGFYEVINACNDYLRKLKTYEENHSINEGHYKALVSSTLRIKAWMFMTIAKIYGEVAWVDKPMTSLRDLSQFDILDLDETMVACKNLLDIGYDNIDGTYETAWKDWVDPDTELANSEYRRWDMMTPPYYALYAEICLWLGRYQQCINLILNKMNSTLSSSTNTSIAFLRNEMLFSHYSNFFNNETPYDYESASAIMYDYQNKQTNSLLKHFDSDYPNKYWLAPAEVAVERFRDNEFDPLGNKKEDFRMNRTVSEYNGKWVICKFRPNSGSVRPAYRDDVFIYTYRGADLYFMLAEAFNQLGRRSVVDALINVGVSAYISEFDMDSEGTYYGDWYGLTPHWTNGSVVYNYSNGTSGIGSRKYGDRGIRGVECSYSNIGARTFTSDTKSNDEEILKEMMLEMACEGKVYPAMIRVAKRYNKDYSFMAKYISEKYESTGNATAIYDKIMKGDFFIKWDLGMD</sequence>
<feature type="chain" id="PRO_5010201370" evidence="1">
    <location>
        <begin position="22"/>
        <end position="562"/>
    </location>
</feature>
<name>A0A1G6G199_BACOV</name>
<feature type="signal peptide" evidence="1">
    <location>
        <begin position="1"/>
        <end position="21"/>
    </location>
</feature>
<dbReference type="RefSeq" id="WP_074556763.1">
    <property type="nucleotide sequence ID" value="NZ_FMYE01000004.1"/>
</dbReference>